<dbReference type="EMBL" id="JARO02003617">
    <property type="protein sequence ID" value="KPP70131.1"/>
    <property type="molecule type" value="Genomic_DNA"/>
</dbReference>
<feature type="region of interest" description="Disordered" evidence="6">
    <location>
        <begin position="253"/>
        <end position="326"/>
    </location>
</feature>
<keyword evidence="4 7" id="KW-1133">Transmembrane helix</keyword>
<comment type="subcellular location">
    <subcellularLocation>
        <location evidence="1">Membrane</location>
    </subcellularLocation>
</comment>
<reference evidence="8 9" key="1">
    <citation type="submission" date="2015-08" db="EMBL/GenBank/DDBJ databases">
        <title>The genome of the Asian arowana (Scleropages formosus).</title>
        <authorList>
            <person name="Tan M.H."/>
            <person name="Gan H.M."/>
            <person name="Croft L.J."/>
            <person name="Austin C.M."/>
        </authorList>
    </citation>
    <scope>NUCLEOTIDE SEQUENCE [LARGE SCALE GENOMIC DNA]</scope>
    <source>
        <strain evidence="8">Aro1</strain>
    </source>
</reference>
<evidence type="ECO:0000313" key="8">
    <source>
        <dbReference type="EMBL" id="KPP70131.1"/>
    </source>
</evidence>
<evidence type="ECO:0000256" key="6">
    <source>
        <dbReference type="SAM" id="MobiDB-lite"/>
    </source>
</evidence>
<feature type="transmembrane region" description="Helical" evidence="7">
    <location>
        <begin position="164"/>
        <end position="187"/>
    </location>
</feature>
<evidence type="ECO:0000256" key="4">
    <source>
        <dbReference type="ARBA" id="ARBA00022989"/>
    </source>
</evidence>
<feature type="transmembrane region" description="Helical" evidence="7">
    <location>
        <begin position="208"/>
        <end position="235"/>
    </location>
</feature>
<protein>
    <submittedName>
        <fullName evidence="8">Transmembrane protein 91-like</fullName>
    </submittedName>
</protein>
<dbReference type="GO" id="GO:0016020">
    <property type="term" value="C:membrane"/>
    <property type="evidence" value="ECO:0007669"/>
    <property type="project" value="UniProtKB-SubCell"/>
</dbReference>
<dbReference type="PANTHER" id="PTHR14768:SF2">
    <property type="entry name" value="TRANSMEMBRANE PROTEIN 91"/>
    <property type="match status" value="1"/>
</dbReference>
<dbReference type="Pfam" id="PF04505">
    <property type="entry name" value="CD225"/>
    <property type="match status" value="1"/>
</dbReference>
<name>A0A0P7V5T9_SCLFO</name>
<evidence type="ECO:0000256" key="3">
    <source>
        <dbReference type="ARBA" id="ARBA00022692"/>
    </source>
</evidence>
<comment type="caution">
    <text evidence="8">The sequence shown here is derived from an EMBL/GenBank/DDBJ whole genome shotgun (WGS) entry which is preliminary data.</text>
</comment>
<evidence type="ECO:0000256" key="7">
    <source>
        <dbReference type="SAM" id="Phobius"/>
    </source>
</evidence>
<organism evidence="8 9">
    <name type="scientific">Scleropages formosus</name>
    <name type="common">Asian bonytongue</name>
    <name type="synonym">Osteoglossum formosum</name>
    <dbReference type="NCBI Taxonomy" id="113540"/>
    <lineage>
        <taxon>Eukaryota</taxon>
        <taxon>Metazoa</taxon>
        <taxon>Chordata</taxon>
        <taxon>Craniata</taxon>
        <taxon>Vertebrata</taxon>
        <taxon>Euteleostomi</taxon>
        <taxon>Actinopterygii</taxon>
        <taxon>Neopterygii</taxon>
        <taxon>Teleostei</taxon>
        <taxon>Osteoglossocephala</taxon>
        <taxon>Osteoglossomorpha</taxon>
        <taxon>Osteoglossiformes</taxon>
        <taxon>Osteoglossidae</taxon>
        <taxon>Scleropages</taxon>
    </lineage>
</organism>
<evidence type="ECO:0000256" key="5">
    <source>
        <dbReference type="ARBA" id="ARBA00023136"/>
    </source>
</evidence>
<evidence type="ECO:0000256" key="2">
    <source>
        <dbReference type="ARBA" id="ARBA00006843"/>
    </source>
</evidence>
<proteinExistence type="inferred from homology"/>
<sequence>MESLEELEYPLLGSSPKHPRSSGAATSNASFKAILSRVEEERSVPPLAWSGYCAPPELRQQQFLDPCSLPGAPEAFYATGPLWGSTDPLGLHCRDYLETTFMDLGPGFQLERKLLEEVRDVHSVSYSIEDEDDLLPDYEDSSSEEFSDTDSESSFALTVPQDHLGLAFFSMLCCFWPLGIAAFYLSQKTNKAFAQGNFQAASAASRQALWLSVLSIVFGVITYICAVVALISYLADDDEGSRFQRHWLRRPNCRSETPEHSGNGAPPPCAARGSDRCGTADVGEDKGVKVNSKTPESETDPRRSVSLHPLPRGNRGPLPQDLSTRFGSDGADVLLSVCRGRQNSHRSRCDL</sequence>
<dbReference type="AlphaFoldDB" id="A0A0P7V5T9"/>
<evidence type="ECO:0000313" key="9">
    <source>
        <dbReference type="Proteomes" id="UP000034805"/>
    </source>
</evidence>
<evidence type="ECO:0000256" key="1">
    <source>
        <dbReference type="ARBA" id="ARBA00004370"/>
    </source>
</evidence>
<accession>A0A0P7V5T9</accession>
<gene>
    <name evidence="8" type="ORF">Z043_111065</name>
</gene>
<keyword evidence="5 7" id="KW-0472">Membrane</keyword>
<dbReference type="PANTHER" id="PTHR14768">
    <property type="entry name" value="UPF0338 PROTEIN"/>
    <property type="match status" value="1"/>
</dbReference>
<dbReference type="InterPro" id="IPR007593">
    <property type="entry name" value="CD225/Dispanin_fam"/>
</dbReference>
<keyword evidence="3 7" id="KW-0812">Transmembrane</keyword>
<dbReference type="Proteomes" id="UP000034805">
    <property type="component" value="Unassembled WGS sequence"/>
</dbReference>
<comment type="similarity">
    <text evidence="2">Belongs to the CD225/Dispanin family.</text>
</comment>